<keyword evidence="1" id="KW-0812">Transmembrane</keyword>
<dbReference type="Proteomes" id="UP000198824">
    <property type="component" value="Unassembled WGS sequence"/>
</dbReference>
<dbReference type="RefSeq" id="WP_242653346.1">
    <property type="nucleotide sequence ID" value="NZ_FOZG01000001.1"/>
</dbReference>
<evidence type="ECO:0000313" key="2">
    <source>
        <dbReference type="EMBL" id="SFR87163.1"/>
    </source>
</evidence>
<feature type="transmembrane region" description="Helical" evidence="1">
    <location>
        <begin position="53"/>
        <end position="70"/>
    </location>
</feature>
<keyword evidence="1" id="KW-0472">Membrane</keyword>
<evidence type="ECO:0008006" key="4">
    <source>
        <dbReference type="Google" id="ProtNLM"/>
    </source>
</evidence>
<accession>A0A1I6K7F0</accession>
<dbReference type="EMBL" id="FOZG01000001">
    <property type="protein sequence ID" value="SFR87163.1"/>
    <property type="molecule type" value="Genomic_DNA"/>
</dbReference>
<protein>
    <recommendedName>
        <fullName evidence="4">Transmembrane protein (PGPGW)</fullName>
    </recommendedName>
</protein>
<dbReference type="AlphaFoldDB" id="A0A1I6K7F0"/>
<organism evidence="2 3">
    <name type="scientific">Sphingomonas jatrophae</name>
    <dbReference type="NCBI Taxonomy" id="1166337"/>
    <lineage>
        <taxon>Bacteria</taxon>
        <taxon>Pseudomonadati</taxon>
        <taxon>Pseudomonadota</taxon>
        <taxon>Alphaproteobacteria</taxon>
        <taxon>Sphingomonadales</taxon>
        <taxon>Sphingomonadaceae</taxon>
        <taxon>Sphingomonas</taxon>
    </lineage>
</organism>
<reference evidence="2 3" key="1">
    <citation type="submission" date="2016-10" db="EMBL/GenBank/DDBJ databases">
        <authorList>
            <person name="de Groot N.N."/>
        </authorList>
    </citation>
    <scope>NUCLEOTIDE SEQUENCE [LARGE SCALE GENOMIC DNA]</scope>
    <source>
        <strain evidence="2 3">S5-249</strain>
    </source>
</reference>
<keyword evidence="1" id="KW-1133">Transmembrane helix</keyword>
<keyword evidence="3" id="KW-1185">Reference proteome</keyword>
<proteinExistence type="predicted"/>
<sequence>MSPLDRAGSRPIWLAMRGAGQSGAWRRNALFAVGCALILAAPLVGVLPGPGGTLVAAAGLSLVLRTSAWAKRLYVRFKSRFPKTGRMCDWGMRRPSHRRRTALARAREAPGG</sequence>
<dbReference type="STRING" id="1166337.SAMN05192580_1411"/>
<evidence type="ECO:0000313" key="3">
    <source>
        <dbReference type="Proteomes" id="UP000198824"/>
    </source>
</evidence>
<gene>
    <name evidence="2" type="ORF">SAMN05192580_1411</name>
</gene>
<name>A0A1I6K7F0_9SPHN</name>
<evidence type="ECO:0000256" key="1">
    <source>
        <dbReference type="SAM" id="Phobius"/>
    </source>
</evidence>